<protein>
    <submittedName>
        <fullName evidence="3">Universal stress protein</fullName>
    </submittedName>
</protein>
<dbReference type="InterPro" id="IPR006015">
    <property type="entry name" value="Universal_stress_UspA"/>
</dbReference>
<proteinExistence type="inferred from homology"/>
<gene>
    <name evidence="3" type="ORF">DX873_16025</name>
</gene>
<feature type="domain" description="UspA" evidence="2">
    <location>
        <begin position="1"/>
        <end position="146"/>
    </location>
</feature>
<dbReference type="AlphaFoldDB" id="A0A371JLT6"/>
<evidence type="ECO:0000313" key="3">
    <source>
        <dbReference type="EMBL" id="RDY58036.1"/>
    </source>
</evidence>
<dbReference type="PANTHER" id="PTHR46268:SF6">
    <property type="entry name" value="UNIVERSAL STRESS PROTEIN UP12"/>
    <property type="match status" value="1"/>
</dbReference>
<comment type="similarity">
    <text evidence="1">Belongs to the universal stress protein A family.</text>
</comment>
<dbReference type="CDD" id="cd00293">
    <property type="entry name" value="USP-like"/>
    <property type="match status" value="1"/>
</dbReference>
<accession>A0A371JLT6</accession>
<dbReference type="InterPro" id="IPR014729">
    <property type="entry name" value="Rossmann-like_a/b/a_fold"/>
</dbReference>
<dbReference type="Pfam" id="PF00582">
    <property type="entry name" value="Usp"/>
    <property type="match status" value="1"/>
</dbReference>
<dbReference type="Proteomes" id="UP000261828">
    <property type="component" value="Unassembled WGS sequence"/>
</dbReference>
<reference evidence="3 4" key="1">
    <citation type="submission" date="2018-08" db="EMBL/GenBank/DDBJ databases">
        <title>Muricauda nanhaiensis sp. nov., isolated from seawater of the South China Sea.</title>
        <authorList>
            <person name="Dang Y."/>
        </authorList>
    </citation>
    <scope>NUCLEOTIDE SEQUENCE [LARGE SCALE GENOMIC DNA]</scope>
    <source>
        <strain evidence="3 4">SM1704</strain>
    </source>
</reference>
<dbReference type="Gene3D" id="3.40.50.620">
    <property type="entry name" value="HUPs"/>
    <property type="match status" value="2"/>
</dbReference>
<comment type="caution">
    <text evidence="3">The sequence shown here is derived from an EMBL/GenBank/DDBJ whole genome shotgun (WGS) entry which is preliminary data.</text>
</comment>
<name>A0A371JLT6_9FLAO</name>
<evidence type="ECO:0000259" key="2">
    <source>
        <dbReference type="Pfam" id="PF00582"/>
    </source>
</evidence>
<sequence length="281" mass="32747">MRTVLIPTDFSNNALQALKYAQELYKCKRTCFFILHAFADEVYGEYKTTPQEEIKKAEEKKRREIEEKLDKLVEEVMDHPPNPLHTFETIASFDNLVDGINDFVNEMNIDMVIMGTKGETSDHKTTFGSYTIEVFKYVQCPVLAVPKDFEYKQPKTILFPTDYMLPYKRRELKLLGDLAGDLKSEIHCLYITDFEVLSPRQEDNKLFLEGALNRAYLSFDTTSVKNKAEAIMEYIKEKDVGMLVMVNSRHSFFEDMLYRSTVDLLSLKVKVPFLVMQNLHR</sequence>
<dbReference type="InterPro" id="IPR006016">
    <property type="entry name" value="UspA"/>
</dbReference>
<organism evidence="3 4">
    <name type="scientific">Flagellimonas nanhaiensis</name>
    <dbReference type="NCBI Taxonomy" id="2292706"/>
    <lineage>
        <taxon>Bacteria</taxon>
        <taxon>Pseudomonadati</taxon>
        <taxon>Bacteroidota</taxon>
        <taxon>Flavobacteriia</taxon>
        <taxon>Flavobacteriales</taxon>
        <taxon>Flavobacteriaceae</taxon>
        <taxon>Flagellimonas</taxon>
    </lineage>
</organism>
<dbReference type="RefSeq" id="WP_116185506.1">
    <property type="nucleotide sequence ID" value="NZ_QTJX01000005.1"/>
</dbReference>
<dbReference type="OrthoDB" id="9788959at2"/>
<evidence type="ECO:0000313" key="4">
    <source>
        <dbReference type="Proteomes" id="UP000261828"/>
    </source>
</evidence>
<keyword evidence="4" id="KW-1185">Reference proteome</keyword>
<dbReference type="EMBL" id="QTJX01000005">
    <property type="protein sequence ID" value="RDY58036.1"/>
    <property type="molecule type" value="Genomic_DNA"/>
</dbReference>
<dbReference type="SUPFAM" id="SSF52402">
    <property type="entry name" value="Adenine nucleotide alpha hydrolases-like"/>
    <property type="match status" value="2"/>
</dbReference>
<dbReference type="PANTHER" id="PTHR46268">
    <property type="entry name" value="STRESS RESPONSE PROTEIN NHAX"/>
    <property type="match status" value="1"/>
</dbReference>
<evidence type="ECO:0000256" key="1">
    <source>
        <dbReference type="ARBA" id="ARBA00008791"/>
    </source>
</evidence>
<dbReference type="PRINTS" id="PR01438">
    <property type="entry name" value="UNVRSLSTRESS"/>
</dbReference>